<dbReference type="CDD" id="cd03794">
    <property type="entry name" value="GT4_WbuB-like"/>
    <property type="match status" value="1"/>
</dbReference>
<feature type="domain" description="Glycosyltransferase subfamily 4-like N-terminal" evidence="1">
    <location>
        <begin position="15"/>
        <end position="202"/>
    </location>
</feature>
<dbReference type="AlphaFoldDB" id="A0A849B9B1"/>
<dbReference type="RefSeq" id="WP_053823286.1">
    <property type="nucleotide sequence ID" value="NZ_BAAAEB010000031.1"/>
</dbReference>
<comment type="caution">
    <text evidence="2">The sequence shown here is derived from an EMBL/GenBank/DDBJ whole genome shotgun (WGS) entry which is preliminary data.</text>
</comment>
<proteinExistence type="predicted"/>
<reference evidence="2 3" key="1">
    <citation type="submission" date="2020-05" db="EMBL/GenBank/DDBJ databases">
        <title>MicrobeNet Type strains.</title>
        <authorList>
            <person name="Nicholson A.C."/>
        </authorList>
    </citation>
    <scope>NUCLEOTIDE SEQUENCE [LARGE SCALE GENOMIC DNA]</scope>
    <source>
        <strain evidence="2 3">ATCC 700815</strain>
    </source>
</reference>
<accession>A0A849B9B1</accession>
<dbReference type="InterPro" id="IPR050194">
    <property type="entry name" value="Glycosyltransferase_grp1"/>
</dbReference>
<dbReference type="GO" id="GO:0016758">
    <property type="term" value="F:hexosyltransferase activity"/>
    <property type="evidence" value="ECO:0007669"/>
    <property type="project" value="TreeGrafter"/>
</dbReference>
<sequence length="421" mass="45720">MKILLYCLNYSPELTGIGKYTGEQARWFAARGHQVRVVTAPPYYPAWRVGTGYRAWQYRREQHDGVQVWRAPLWVPSRPSGLKRVLHLASFAASSVPCLLAQWRWRPDVVMVVEPPLLCSPAALLLGRWTGAKTWLHVQDYEVDAAFALGLLKQPLLRKVALALERHAMAGFDRVSTISEAMLRLARDKGAPEARTQLLPNWVDLRAIRPGRGSLYRRRLGIPADATVALYSGNMGNKQGLEVLAQAARQLRDRPDIWFVLCGDGAGRAALEQACAGLPQVRFLPLQPASRFPALLAAADLHLLPQRADAADLVLPSKLAGMLASGRAVIATAHPGTELARLAARCGRVVAPGDGLALAAAIEQLAADPATRDTLGAAGRAWAERHLDRDAVLGRWEAAMQALCGEHTAVSVPAASVGTER</sequence>
<dbReference type="EMBL" id="JABEMD010000026">
    <property type="protein sequence ID" value="NNH12281.1"/>
    <property type="molecule type" value="Genomic_DNA"/>
</dbReference>
<dbReference type="Pfam" id="PF13579">
    <property type="entry name" value="Glyco_trans_4_4"/>
    <property type="match status" value="1"/>
</dbReference>
<dbReference type="Proteomes" id="UP000542973">
    <property type="component" value="Unassembled WGS sequence"/>
</dbReference>
<dbReference type="Pfam" id="PF13692">
    <property type="entry name" value="Glyco_trans_1_4"/>
    <property type="match status" value="1"/>
</dbReference>
<dbReference type="SUPFAM" id="SSF53756">
    <property type="entry name" value="UDP-Glycosyltransferase/glycogen phosphorylase"/>
    <property type="match status" value="1"/>
</dbReference>
<dbReference type="PANTHER" id="PTHR45947:SF3">
    <property type="entry name" value="SULFOQUINOVOSYL TRANSFERASE SQD2"/>
    <property type="match status" value="1"/>
</dbReference>
<organism evidence="2 3">
    <name type="scientific">Cupriavidus gilardii</name>
    <dbReference type="NCBI Taxonomy" id="82541"/>
    <lineage>
        <taxon>Bacteria</taxon>
        <taxon>Pseudomonadati</taxon>
        <taxon>Pseudomonadota</taxon>
        <taxon>Betaproteobacteria</taxon>
        <taxon>Burkholderiales</taxon>
        <taxon>Burkholderiaceae</taxon>
        <taxon>Cupriavidus</taxon>
    </lineage>
</organism>
<name>A0A849B9B1_9BURK</name>
<dbReference type="PANTHER" id="PTHR45947">
    <property type="entry name" value="SULFOQUINOVOSYL TRANSFERASE SQD2"/>
    <property type="match status" value="1"/>
</dbReference>
<dbReference type="InterPro" id="IPR028098">
    <property type="entry name" value="Glyco_trans_4-like_N"/>
</dbReference>
<keyword evidence="2" id="KW-0808">Transferase</keyword>
<protein>
    <submittedName>
        <fullName evidence="2">Glycosyltransferase WbuB</fullName>
    </submittedName>
</protein>
<dbReference type="NCBIfam" id="NF007640">
    <property type="entry name" value="PRK10307.1"/>
    <property type="match status" value="1"/>
</dbReference>
<dbReference type="Gene3D" id="3.40.50.2000">
    <property type="entry name" value="Glycogen Phosphorylase B"/>
    <property type="match status" value="2"/>
</dbReference>
<gene>
    <name evidence="2" type="ORF">HLB16_15520</name>
</gene>
<evidence type="ECO:0000313" key="3">
    <source>
        <dbReference type="Proteomes" id="UP000542973"/>
    </source>
</evidence>
<evidence type="ECO:0000259" key="1">
    <source>
        <dbReference type="Pfam" id="PF13579"/>
    </source>
</evidence>
<evidence type="ECO:0000313" key="2">
    <source>
        <dbReference type="EMBL" id="NNH12281.1"/>
    </source>
</evidence>